<reference evidence="1" key="1">
    <citation type="journal article" date="2019" name="bioRxiv">
        <title>The Genome of the Zebra Mussel, Dreissena polymorpha: A Resource for Invasive Species Research.</title>
        <authorList>
            <person name="McCartney M.A."/>
            <person name="Auch B."/>
            <person name="Kono T."/>
            <person name="Mallez S."/>
            <person name="Zhang Y."/>
            <person name="Obille A."/>
            <person name="Becker A."/>
            <person name="Abrahante J.E."/>
            <person name="Garbe J."/>
            <person name="Badalamenti J.P."/>
            <person name="Herman A."/>
            <person name="Mangelson H."/>
            <person name="Liachko I."/>
            <person name="Sullivan S."/>
            <person name="Sone E.D."/>
            <person name="Koren S."/>
            <person name="Silverstein K.A.T."/>
            <person name="Beckman K.B."/>
            <person name="Gohl D.M."/>
        </authorList>
    </citation>
    <scope>NUCLEOTIDE SEQUENCE</scope>
    <source>
        <strain evidence="1">Duluth1</strain>
        <tissue evidence="1">Whole animal</tissue>
    </source>
</reference>
<reference evidence="1" key="2">
    <citation type="submission" date="2020-11" db="EMBL/GenBank/DDBJ databases">
        <authorList>
            <person name="McCartney M.A."/>
            <person name="Auch B."/>
            <person name="Kono T."/>
            <person name="Mallez S."/>
            <person name="Becker A."/>
            <person name="Gohl D.M."/>
            <person name="Silverstein K.A.T."/>
            <person name="Koren S."/>
            <person name="Bechman K.B."/>
            <person name="Herman A."/>
            <person name="Abrahante J.E."/>
            <person name="Garbe J."/>
        </authorList>
    </citation>
    <scope>NUCLEOTIDE SEQUENCE</scope>
    <source>
        <strain evidence="1">Duluth1</strain>
        <tissue evidence="1">Whole animal</tissue>
    </source>
</reference>
<name>A0A9D4BZQ0_DREPO</name>
<gene>
    <name evidence="1" type="ORF">DPMN_073823</name>
</gene>
<dbReference type="Proteomes" id="UP000828390">
    <property type="component" value="Unassembled WGS sequence"/>
</dbReference>
<keyword evidence="2" id="KW-1185">Reference proteome</keyword>
<dbReference type="EMBL" id="JAIWYP010000014">
    <property type="protein sequence ID" value="KAH3714020.1"/>
    <property type="molecule type" value="Genomic_DNA"/>
</dbReference>
<comment type="caution">
    <text evidence="1">The sequence shown here is derived from an EMBL/GenBank/DDBJ whole genome shotgun (WGS) entry which is preliminary data.</text>
</comment>
<protein>
    <submittedName>
        <fullName evidence="1">Uncharacterized protein</fullName>
    </submittedName>
</protein>
<proteinExistence type="predicted"/>
<evidence type="ECO:0000313" key="1">
    <source>
        <dbReference type="EMBL" id="KAH3714020.1"/>
    </source>
</evidence>
<organism evidence="1 2">
    <name type="scientific">Dreissena polymorpha</name>
    <name type="common">Zebra mussel</name>
    <name type="synonym">Mytilus polymorpha</name>
    <dbReference type="NCBI Taxonomy" id="45954"/>
    <lineage>
        <taxon>Eukaryota</taxon>
        <taxon>Metazoa</taxon>
        <taxon>Spiralia</taxon>
        <taxon>Lophotrochozoa</taxon>
        <taxon>Mollusca</taxon>
        <taxon>Bivalvia</taxon>
        <taxon>Autobranchia</taxon>
        <taxon>Heteroconchia</taxon>
        <taxon>Euheterodonta</taxon>
        <taxon>Imparidentia</taxon>
        <taxon>Neoheterodontei</taxon>
        <taxon>Myida</taxon>
        <taxon>Dreissenoidea</taxon>
        <taxon>Dreissenidae</taxon>
        <taxon>Dreissena</taxon>
    </lineage>
</organism>
<dbReference type="AlphaFoldDB" id="A0A9D4BZQ0"/>
<evidence type="ECO:0000313" key="2">
    <source>
        <dbReference type="Proteomes" id="UP000828390"/>
    </source>
</evidence>
<accession>A0A9D4BZQ0</accession>
<sequence length="79" mass="9174">MNVKVRPIYTDKCEGRDWRKAYCQPPCLVNSRLLEDFFLDANCILYVLWHLTGPLPNSGRHASALHPVKEMEPKQPDHI</sequence>